<evidence type="ECO:0000313" key="2">
    <source>
        <dbReference type="Proteomes" id="UP001064048"/>
    </source>
</evidence>
<organism evidence="1 2">
    <name type="scientific">Choristoneura fumiferana</name>
    <name type="common">Spruce budworm moth</name>
    <name type="synonym">Archips fumiferana</name>
    <dbReference type="NCBI Taxonomy" id="7141"/>
    <lineage>
        <taxon>Eukaryota</taxon>
        <taxon>Metazoa</taxon>
        <taxon>Ecdysozoa</taxon>
        <taxon>Arthropoda</taxon>
        <taxon>Hexapoda</taxon>
        <taxon>Insecta</taxon>
        <taxon>Pterygota</taxon>
        <taxon>Neoptera</taxon>
        <taxon>Endopterygota</taxon>
        <taxon>Lepidoptera</taxon>
        <taxon>Glossata</taxon>
        <taxon>Ditrysia</taxon>
        <taxon>Tortricoidea</taxon>
        <taxon>Tortricidae</taxon>
        <taxon>Tortricinae</taxon>
        <taxon>Choristoneura</taxon>
    </lineage>
</organism>
<name>A0ACC0K596_CHOFU</name>
<comment type="caution">
    <text evidence="1">The sequence shown here is derived from an EMBL/GenBank/DDBJ whole genome shotgun (WGS) entry which is preliminary data.</text>
</comment>
<reference evidence="1 2" key="1">
    <citation type="journal article" date="2022" name="Genome Biol. Evol.">
        <title>The Spruce Budworm Genome: Reconstructing the Evolutionary History of Antifreeze Proteins.</title>
        <authorList>
            <person name="Beliveau C."/>
            <person name="Gagne P."/>
            <person name="Picq S."/>
            <person name="Vernygora O."/>
            <person name="Keeling C.I."/>
            <person name="Pinkney K."/>
            <person name="Doucet D."/>
            <person name="Wen F."/>
            <person name="Johnston J.S."/>
            <person name="Maaroufi H."/>
            <person name="Boyle B."/>
            <person name="Laroche J."/>
            <person name="Dewar K."/>
            <person name="Juretic N."/>
            <person name="Blackburn G."/>
            <person name="Nisole A."/>
            <person name="Brunet B."/>
            <person name="Brandao M."/>
            <person name="Lumley L."/>
            <person name="Duan J."/>
            <person name="Quan G."/>
            <person name="Lucarotti C.J."/>
            <person name="Roe A.D."/>
            <person name="Sperling F.A.H."/>
            <person name="Levesque R.C."/>
            <person name="Cusson M."/>
        </authorList>
    </citation>
    <scope>NUCLEOTIDE SEQUENCE [LARGE SCALE GENOMIC DNA]</scope>
    <source>
        <strain evidence="1">Glfc:IPQL:Cfum</strain>
    </source>
</reference>
<gene>
    <name evidence="1" type="ORF">MSG28_015912</name>
</gene>
<proteinExistence type="predicted"/>
<protein>
    <submittedName>
        <fullName evidence="1">Uncharacterized protein</fullName>
    </submittedName>
</protein>
<dbReference type="EMBL" id="CM046130">
    <property type="protein sequence ID" value="KAI8431378.1"/>
    <property type="molecule type" value="Genomic_DNA"/>
</dbReference>
<sequence>MRWLSMGVLVCALSILSVQAAPKSEMTSSNQQSFHEEESSSSSSSSSSTYQESQGNGLGNDDSFSNFQTKEECSEEEQHYQSENSGFESLVEQSNGDQIYSKSTQQTAAEQTAAQNSERSSYVEQSSDGSYVEEESTYSTQESAKSSQQSSSTEQVIINSNGQKVVDEQQRKVNQASAQESSQKSSNIVVTKGSSVSGGTSGSKVSDNSKVSHDWVLQMRCQPIGLRRDTSSASNFTGCLTLHAATQQCKHCCFTAGLASKMVVAIRADLAQDLRQSNNTTTTSEESSSSSEVLEKWSHKGQYP</sequence>
<accession>A0ACC0K596</accession>
<keyword evidence="2" id="KW-1185">Reference proteome</keyword>
<dbReference type="Proteomes" id="UP001064048">
    <property type="component" value="Chromosome 30"/>
</dbReference>
<evidence type="ECO:0000313" key="1">
    <source>
        <dbReference type="EMBL" id="KAI8431378.1"/>
    </source>
</evidence>